<dbReference type="InterPro" id="IPR012259">
    <property type="entry name" value="DHFR"/>
</dbReference>
<accession>A0A1L7CKU8</accession>
<dbReference type="GO" id="GO:0016301">
    <property type="term" value="F:kinase activity"/>
    <property type="evidence" value="ECO:0007669"/>
    <property type="project" value="UniProtKB-KW"/>
</dbReference>
<dbReference type="PROSITE" id="PS51330">
    <property type="entry name" value="DHFR_2"/>
    <property type="match status" value="1"/>
</dbReference>
<keyword evidence="11" id="KW-1185">Reference proteome</keyword>
<dbReference type="CDD" id="cd00209">
    <property type="entry name" value="DHFR"/>
    <property type="match status" value="1"/>
</dbReference>
<evidence type="ECO:0000256" key="6">
    <source>
        <dbReference type="ARBA" id="ARBA00023002"/>
    </source>
</evidence>
<evidence type="ECO:0000256" key="7">
    <source>
        <dbReference type="RuleBase" id="RU004474"/>
    </source>
</evidence>
<dbReference type="KEGG" id="cfc:CFLV_04000"/>
<sequence>MLGAIWAQSLDGVIGDGQAMPWHVPEDLKHFKAVTVGSPVVMGRRTWDSLNPRFRPLPGRDNYVVSSREAGQWSAGASVSPTIPPLDSAWVIGGGQLYAATLDRVDTIEVTLIGVNVGNIYGDRAVYAPEVPSDFGLQASTDWLVSEKGHLDIPGQPPSELPLKYRFLTYQRKGSA</sequence>
<evidence type="ECO:0000256" key="4">
    <source>
        <dbReference type="ARBA" id="ARBA00022563"/>
    </source>
</evidence>
<dbReference type="GO" id="GO:0006730">
    <property type="term" value="P:one-carbon metabolic process"/>
    <property type="evidence" value="ECO:0007669"/>
    <property type="project" value="UniProtKB-KW"/>
</dbReference>
<keyword evidence="9" id="KW-0808">Transferase</keyword>
<evidence type="ECO:0000256" key="5">
    <source>
        <dbReference type="ARBA" id="ARBA00022857"/>
    </source>
</evidence>
<reference evidence="10 12" key="2">
    <citation type="submission" date="2019-06" db="EMBL/GenBank/DDBJ databases">
        <title>Whole genome shotgun sequence of Corynebacterium flavescens NBRC 14136.</title>
        <authorList>
            <person name="Hosoyama A."/>
            <person name="Uohara A."/>
            <person name="Ohji S."/>
            <person name="Ichikawa N."/>
        </authorList>
    </citation>
    <scope>NUCLEOTIDE SEQUENCE [LARGE SCALE GENOMIC DNA]</scope>
    <source>
        <strain evidence="10 12">NBRC 14136</strain>
    </source>
</reference>
<comment type="pathway">
    <text evidence="1">Cofactor biosynthesis; tetrahydrofolate biosynthesis; 5,6,7,8-tetrahydrofolate from 7,8-dihydrofolate: step 1/1.</text>
</comment>
<dbReference type="SUPFAM" id="SSF53597">
    <property type="entry name" value="Dihydrofolate reductase-like"/>
    <property type="match status" value="1"/>
</dbReference>
<organism evidence="9 11">
    <name type="scientific">Corynebacterium flavescens</name>
    <dbReference type="NCBI Taxonomy" id="28028"/>
    <lineage>
        <taxon>Bacteria</taxon>
        <taxon>Bacillati</taxon>
        <taxon>Actinomycetota</taxon>
        <taxon>Actinomycetes</taxon>
        <taxon>Mycobacteriales</taxon>
        <taxon>Corynebacteriaceae</taxon>
        <taxon>Corynebacterium</taxon>
    </lineage>
</organism>
<evidence type="ECO:0000313" key="12">
    <source>
        <dbReference type="Proteomes" id="UP000315353"/>
    </source>
</evidence>
<dbReference type="GO" id="GO:0005829">
    <property type="term" value="C:cytosol"/>
    <property type="evidence" value="ECO:0007669"/>
    <property type="project" value="TreeGrafter"/>
</dbReference>
<evidence type="ECO:0000256" key="1">
    <source>
        <dbReference type="ARBA" id="ARBA00004903"/>
    </source>
</evidence>
<dbReference type="STRING" id="28028.CFLV_04000"/>
<dbReference type="GO" id="GO:0046654">
    <property type="term" value="P:tetrahydrofolate biosynthetic process"/>
    <property type="evidence" value="ECO:0007669"/>
    <property type="project" value="UniProtKB-UniPathway"/>
</dbReference>
<dbReference type="InterPro" id="IPR024072">
    <property type="entry name" value="DHFR-like_dom_sf"/>
</dbReference>
<dbReference type="RefSeq" id="WP_075729426.1">
    <property type="nucleotide sequence ID" value="NZ_BJNB01000022.1"/>
</dbReference>
<dbReference type="Gene3D" id="3.40.430.10">
    <property type="entry name" value="Dihydrofolate Reductase, subunit A"/>
    <property type="match status" value="1"/>
</dbReference>
<keyword evidence="5" id="KW-0521">NADP</keyword>
<dbReference type="PANTHER" id="PTHR48069">
    <property type="entry name" value="DIHYDROFOLATE REDUCTASE"/>
    <property type="match status" value="1"/>
</dbReference>
<proteinExistence type="inferred from homology"/>
<gene>
    <name evidence="10" type="ORF">CFL01nite_15330</name>
    <name evidence="9" type="ORF">CFLV_04000</name>
</gene>
<dbReference type="AlphaFoldDB" id="A0A1L7CKU8"/>
<dbReference type="PANTHER" id="PTHR48069:SF3">
    <property type="entry name" value="DIHYDROFOLATE REDUCTASE"/>
    <property type="match status" value="1"/>
</dbReference>
<dbReference type="GO" id="GO:0004146">
    <property type="term" value="F:dihydrofolate reductase activity"/>
    <property type="evidence" value="ECO:0007669"/>
    <property type="project" value="UniProtKB-EC"/>
</dbReference>
<dbReference type="InterPro" id="IPR017925">
    <property type="entry name" value="DHFR_CS"/>
</dbReference>
<keyword evidence="6" id="KW-0560">Oxidoreductase</keyword>
<dbReference type="PRINTS" id="PR00070">
    <property type="entry name" value="DHFR"/>
</dbReference>
<dbReference type="OrthoDB" id="9804315at2"/>
<evidence type="ECO:0000256" key="3">
    <source>
        <dbReference type="ARBA" id="ARBA00012856"/>
    </source>
</evidence>
<evidence type="ECO:0000313" key="10">
    <source>
        <dbReference type="EMBL" id="GEB98038.1"/>
    </source>
</evidence>
<dbReference type="GO" id="GO:0046655">
    <property type="term" value="P:folic acid metabolic process"/>
    <property type="evidence" value="ECO:0007669"/>
    <property type="project" value="TreeGrafter"/>
</dbReference>
<feature type="domain" description="DHFR" evidence="8">
    <location>
        <begin position="1"/>
        <end position="172"/>
    </location>
</feature>
<evidence type="ECO:0000313" key="9">
    <source>
        <dbReference type="EMBL" id="APT86428.1"/>
    </source>
</evidence>
<evidence type="ECO:0000313" key="11">
    <source>
        <dbReference type="Proteomes" id="UP000185479"/>
    </source>
</evidence>
<name>A0A1L7CKU8_CORFL</name>
<keyword evidence="4" id="KW-0554">One-carbon metabolism</keyword>
<evidence type="ECO:0000259" key="8">
    <source>
        <dbReference type="PROSITE" id="PS51330"/>
    </source>
</evidence>
<dbReference type="PROSITE" id="PS00075">
    <property type="entry name" value="DHFR_1"/>
    <property type="match status" value="1"/>
</dbReference>
<dbReference type="GeneID" id="82879879"/>
<dbReference type="GO" id="GO:0046452">
    <property type="term" value="P:dihydrofolate metabolic process"/>
    <property type="evidence" value="ECO:0007669"/>
    <property type="project" value="TreeGrafter"/>
</dbReference>
<dbReference type="EMBL" id="CP009246">
    <property type="protein sequence ID" value="APT86428.1"/>
    <property type="molecule type" value="Genomic_DNA"/>
</dbReference>
<dbReference type="Proteomes" id="UP000185479">
    <property type="component" value="Chromosome"/>
</dbReference>
<protein>
    <recommendedName>
        <fullName evidence="3">dihydrofolate reductase</fullName>
        <ecNumber evidence="3">1.5.1.3</ecNumber>
    </recommendedName>
</protein>
<dbReference type="Pfam" id="PF00186">
    <property type="entry name" value="DHFR_1"/>
    <property type="match status" value="1"/>
</dbReference>
<dbReference type="InterPro" id="IPR001796">
    <property type="entry name" value="DHFR_dom"/>
</dbReference>
<keyword evidence="9" id="KW-0418">Kinase</keyword>
<evidence type="ECO:0000256" key="2">
    <source>
        <dbReference type="ARBA" id="ARBA00009539"/>
    </source>
</evidence>
<dbReference type="UniPathway" id="UPA00077">
    <property type="reaction ID" value="UER00158"/>
</dbReference>
<dbReference type="Proteomes" id="UP000315353">
    <property type="component" value="Unassembled WGS sequence"/>
</dbReference>
<dbReference type="EC" id="1.5.1.3" evidence="3"/>
<comment type="similarity">
    <text evidence="2 7">Belongs to the dihydrofolate reductase family.</text>
</comment>
<dbReference type="EMBL" id="BJNB01000022">
    <property type="protein sequence ID" value="GEB98038.1"/>
    <property type="molecule type" value="Genomic_DNA"/>
</dbReference>
<reference evidence="9 11" key="1">
    <citation type="submission" date="2014-08" db="EMBL/GenBank/DDBJ databases">
        <title>Complete genome sequence of Corynebacterium flavescens OJ8(T)(=DSM 20296(T)), isolated from cheese.</title>
        <authorList>
            <person name="Ruckert C."/>
            <person name="Albersmeier A."/>
            <person name="Winkler A."/>
            <person name="Kalinowski J."/>
        </authorList>
    </citation>
    <scope>NUCLEOTIDE SEQUENCE [LARGE SCALE GENOMIC DNA]</scope>
    <source>
        <strain evidence="9 11">OJ8</strain>
    </source>
</reference>
<dbReference type="GO" id="GO:0050661">
    <property type="term" value="F:NADP binding"/>
    <property type="evidence" value="ECO:0007669"/>
    <property type="project" value="InterPro"/>
</dbReference>